<sequence>MTSSTVWLLSSAFTAESSITTVNNNLILCLRRSCLGVELGAGSWPQRLITASNNASTPAPGHPSPLKVASSTNKVNNSLTASTRPFSSSSSRSSIPSTRLASAATCNNCC</sequence>
<accession>A0A224Y0U3</accession>
<proteinExistence type="predicted"/>
<name>A0A224Y0U3_9HEMI</name>
<reference evidence="2" key="1">
    <citation type="journal article" date="2018" name="PLoS Negl. Trop. Dis.">
        <title>An insight into the salivary gland and fat body transcriptome of Panstrongylus lignarius (Hemiptera: Heteroptera), the main vector of Chagas disease in Peru.</title>
        <authorList>
            <person name="Nevoa J.C."/>
            <person name="Mendes M.T."/>
            <person name="da Silva M.V."/>
            <person name="Soares S.C."/>
            <person name="Oliveira C.J.F."/>
            <person name="Ribeiro J.M.C."/>
        </authorList>
    </citation>
    <scope>NUCLEOTIDE SEQUENCE</scope>
</reference>
<evidence type="ECO:0000256" key="1">
    <source>
        <dbReference type="SAM" id="MobiDB-lite"/>
    </source>
</evidence>
<dbReference type="EMBL" id="GFTR01001806">
    <property type="protein sequence ID" value="JAW14620.1"/>
    <property type="molecule type" value="Transcribed_RNA"/>
</dbReference>
<organism evidence="2">
    <name type="scientific">Panstrongylus lignarius</name>
    <dbReference type="NCBI Taxonomy" id="156445"/>
    <lineage>
        <taxon>Eukaryota</taxon>
        <taxon>Metazoa</taxon>
        <taxon>Ecdysozoa</taxon>
        <taxon>Arthropoda</taxon>
        <taxon>Hexapoda</taxon>
        <taxon>Insecta</taxon>
        <taxon>Pterygota</taxon>
        <taxon>Neoptera</taxon>
        <taxon>Paraneoptera</taxon>
        <taxon>Hemiptera</taxon>
        <taxon>Heteroptera</taxon>
        <taxon>Panheteroptera</taxon>
        <taxon>Cimicomorpha</taxon>
        <taxon>Reduviidae</taxon>
        <taxon>Triatominae</taxon>
        <taxon>Panstrongylus</taxon>
    </lineage>
</organism>
<evidence type="ECO:0000313" key="2">
    <source>
        <dbReference type="EMBL" id="JAW14620.1"/>
    </source>
</evidence>
<protein>
    <submittedName>
        <fullName evidence="2">Uncharacterized protein</fullName>
    </submittedName>
</protein>
<feature type="region of interest" description="Disordered" evidence="1">
    <location>
        <begin position="52"/>
        <end position="104"/>
    </location>
</feature>
<feature type="compositionally biased region" description="Low complexity" evidence="1">
    <location>
        <begin position="78"/>
        <end position="102"/>
    </location>
</feature>
<dbReference type="AlphaFoldDB" id="A0A224Y0U3"/>